<evidence type="ECO:0000256" key="3">
    <source>
        <dbReference type="ARBA" id="ARBA00022833"/>
    </source>
</evidence>
<evidence type="ECO:0000256" key="2">
    <source>
        <dbReference type="ARBA" id="ARBA00022771"/>
    </source>
</evidence>
<dbReference type="AlphaFoldDB" id="A0A9P0SYD6"/>
<dbReference type="InterPro" id="IPR007588">
    <property type="entry name" value="Znf_FLYWCH"/>
</dbReference>
<dbReference type="Pfam" id="PF04500">
    <property type="entry name" value="FLYWCH"/>
    <property type="match status" value="2"/>
</dbReference>
<evidence type="ECO:0000256" key="4">
    <source>
        <dbReference type="SAM" id="Phobius"/>
    </source>
</evidence>
<dbReference type="Proteomes" id="UP001152562">
    <property type="component" value="Unassembled WGS sequence"/>
</dbReference>
<sequence length="254" mass="29573">MVGSRFDIARLYAVNKVMLVKNRQGKDLAIVDGFTFYPNKRNISIQWRCTRGLPCKAHFTTDYSLNVKKVVVCLSENGNEIALYRGYTYRRNRKYPNKWRCRTNAYCRGRLTTDEHDRLKRVTAVHKHPRGTYVLLSYFVILVVGWLAYAMATRTAKKDPTFGDVQQVPTAKVELQLMRKIWLLKMTYIMFMIGLTILILGSKGKEQLFIGGYKFYKRDESKSKVRWCCTRRSCRATVYSIEGQIVKVSNAHSH</sequence>
<keyword evidence="1" id="KW-0479">Metal-binding</keyword>
<evidence type="ECO:0000259" key="5">
    <source>
        <dbReference type="Pfam" id="PF04500"/>
    </source>
</evidence>
<feature type="transmembrane region" description="Helical" evidence="4">
    <location>
        <begin position="133"/>
        <end position="152"/>
    </location>
</feature>
<keyword evidence="2" id="KW-0863">Zinc-finger</keyword>
<dbReference type="Gene3D" id="2.20.25.240">
    <property type="match status" value="2"/>
</dbReference>
<reference evidence="6" key="1">
    <citation type="submission" date="2022-05" db="EMBL/GenBank/DDBJ databases">
        <authorList>
            <person name="Okamura Y."/>
        </authorList>
    </citation>
    <scope>NUCLEOTIDE SEQUENCE</scope>
</reference>
<proteinExistence type="predicted"/>
<dbReference type="GO" id="GO:0008270">
    <property type="term" value="F:zinc ion binding"/>
    <property type="evidence" value="ECO:0007669"/>
    <property type="project" value="UniProtKB-KW"/>
</dbReference>
<dbReference type="EMBL" id="CALOZG010000001">
    <property type="protein sequence ID" value="CAH3925879.1"/>
    <property type="molecule type" value="Genomic_DNA"/>
</dbReference>
<feature type="domain" description="FLYWCH-type" evidence="5">
    <location>
        <begin position="201"/>
        <end position="254"/>
    </location>
</feature>
<feature type="domain" description="FLYWCH-type" evidence="5">
    <location>
        <begin position="75"/>
        <end position="128"/>
    </location>
</feature>
<keyword evidence="4" id="KW-1133">Transmembrane helix</keyword>
<protein>
    <recommendedName>
        <fullName evidence="5">FLYWCH-type domain-containing protein</fullName>
    </recommendedName>
</protein>
<keyword evidence="4" id="KW-0812">Transmembrane</keyword>
<organism evidence="6 7">
    <name type="scientific">Pieris brassicae</name>
    <name type="common">White butterfly</name>
    <name type="synonym">Large white butterfly</name>
    <dbReference type="NCBI Taxonomy" id="7116"/>
    <lineage>
        <taxon>Eukaryota</taxon>
        <taxon>Metazoa</taxon>
        <taxon>Ecdysozoa</taxon>
        <taxon>Arthropoda</taxon>
        <taxon>Hexapoda</taxon>
        <taxon>Insecta</taxon>
        <taxon>Pterygota</taxon>
        <taxon>Neoptera</taxon>
        <taxon>Endopterygota</taxon>
        <taxon>Lepidoptera</taxon>
        <taxon>Glossata</taxon>
        <taxon>Ditrysia</taxon>
        <taxon>Papilionoidea</taxon>
        <taxon>Pieridae</taxon>
        <taxon>Pierinae</taxon>
        <taxon>Pieris</taxon>
    </lineage>
</organism>
<accession>A0A9P0SYD6</accession>
<keyword evidence="7" id="KW-1185">Reference proteome</keyword>
<keyword evidence="4" id="KW-0472">Membrane</keyword>
<feature type="transmembrane region" description="Helical" evidence="4">
    <location>
        <begin position="181"/>
        <end position="200"/>
    </location>
</feature>
<evidence type="ECO:0000256" key="1">
    <source>
        <dbReference type="ARBA" id="ARBA00022723"/>
    </source>
</evidence>
<evidence type="ECO:0000313" key="6">
    <source>
        <dbReference type="EMBL" id="CAH3925879.1"/>
    </source>
</evidence>
<name>A0A9P0SYD6_PIEBR</name>
<keyword evidence="3" id="KW-0862">Zinc</keyword>
<evidence type="ECO:0000313" key="7">
    <source>
        <dbReference type="Proteomes" id="UP001152562"/>
    </source>
</evidence>
<gene>
    <name evidence="6" type="ORF">PIBRA_LOCUS1152</name>
</gene>
<comment type="caution">
    <text evidence="6">The sequence shown here is derived from an EMBL/GenBank/DDBJ whole genome shotgun (WGS) entry which is preliminary data.</text>
</comment>